<feature type="transmembrane region" description="Helical" evidence="2">
    <location>
        <begin position="6"/>
        <end position="26"/>
    </location>
</feature>
<feature type="transmembrane region" description="Helical" evidence="2">
    <location>
        <begin position="33"/>
        <end position="52"/>
    </location>
</feature>
<dbReference type="KEGG" id="tbl:TBLA_0G02070"/>
<evidence type="ECO:0008006" key="5">
    <source>
        <dbReference type="Google" id="ProtNLM"/>
    </source>
</evidence>
<dbReference type="Pfam" id="PF00106">
    <property type="entry name" value="adh_short"/>
    <property type="match status" value="1"/>
</dbReference>
<dbReference type="Proteomes" id="UP000002866">
    <property type="component" value="Chromosome 7"/>
</dbReference>
<proteinExistence type="predicted"/>
<dbReference type="AlphaFoldDB" id="I2H6Z7"/>
<organism evidence="3 4">
    <name type="scientific">Henningerozyma blattae (strain ATCC 34711 / CBS 6284 / DSM 70876 / NBRC 10599 / NRRL Y-10934 / UCD 77-7)</name>
    <name type="common">Yeast</name>
    <name type="synonym">Tetrapisispora blattae</name>
    <dbReference type="NCBI Taxonomy" id="1071380"/>
    <lineage>
        <taxon>Eukaryota</taxon>
        <taxon>Fungi</taxon>
        <taxon>Dikarya</taxon>
        <taxon>Ascomycota</taxon>
        <taxon>Saccharomycotina</taxon>
        <taxon>Saccharomycetes</taxon>
        <taxon>Saccharomycetales</taxon>
        <taxon>Saccharomycetaceae</taxon>
        <taxon>Henningerozyma</taxon>
    </lineage>
</organism>
<keyword evidence="1" id="KW-0521">NADP</keyword>
<name>I2H6Z7_HENB6</name>
<keyword evidence="4" id="KW-1185">Reference proteome</keyword>
<gene>
    <name evidence="3" type="primary">TBLA0G02070</name>
    <name evidence="3" type="ORF">TBLA_0G02070</name>
</gene>
<keyword evidence="2" id="KW-0812">Transmembrane</keyword>
<keyword evidence="2" id="KW-0472">Membrane</keyword>
<dbReference type="PROSITE" id="PS00061">
    <property type="entry name" value="ADH_SHORT"/>
    <property type="match status" value="1"/>
</dbReference>
<evidence type="ECO:0000313" key="4">
    <source>
        <dbReference type="Proteomes" id="UP000002866"/>
    </source>
</evidence>
<reference evidence="3 4" key="1">
    <citation type="journal article" date="2011" name="Proc. Natl. Acad. Sci. U.S.A.">
        <title>Evolutionary erosion of yeast sex chromosomes by mating-type switching accidents.</title>
        <authorList>
            <person name="Gordon J.L."/>
            <person name="Armisen D."/>
            <person name="Proux-Wera E."/>
            <person name="Oheigeartaigh S.S."/>
            <person name="Byrne K.P."/>
            <person name="Wolfe K.H."/>
        </authorList>
    </citation>
    <scope>NUCLEOTIDE SEQUENCE [LARGE SCALE GENOMIC DNA]</scope>
    <source>
        <strain evidence="4">ATCC 34711 / CBS 6284 / DSM 70876 / NBRC 10599 / NRRL Y-10934 / UCD 77-7</strain>
    </source>
</reference>
<dbReference type="InParanoid" id="I2H6Z7"/>
<dbReference type="PANTHER" id="PTHR24322:SF743">
    <property type="entry name" value="AER111WP"/>
    <property type="match status" value="1"/>
</dbReference>
<dbReference type="InterPro" id="IPR020904">
    <property type="entry name" value="Sc_DH/Rdtase_CS"/>
</dbReference>
<dbReference type="GO" id="GO:0016616">
    <property type="term" value="F:oxidoreductase activity, acting on the CH-OH group of donors, NAD or NADP as acceptor"/>
    <property type="evidence" value="ECO:0007669"/>
    <property type="project" value="TreeGrafter"/>
</dbReference>
<dbReference type="HOGENOM" id="CLU_010194_5_1_1"/>
<dbReference type="SUPFAM" id="SSF51735">
    <property type="entry name" value="NAD(P)-binding Rossmann-fold domains"/>
    <property type="match status" value="1"/>
</dbReference>
<evidence type="ECO:0000256" key="1">
    <source>
        <dbReference type="ARBA" id="ARBA00022857"/>
    </source>
</evidence>
<dbReference type="PANTHER" id="PTHR24322">
    <property type="entry name" value="PKSB"/>
    <property type="match status" value="1"/>
</dbReference>
<dbReference type="eggNOG" id="KOG1201">
    <property type="taxonomic scope" value="Eukaryota"/>
</dbReference>
<dbReference type="GeneID" id="14497281"/>
<dbReference type="InterPro" id="IPR002347">
    <property type="entry name" value="SDR_fam"/>
</dbReference>
<dbReference type="RefSeq" id="XP_004181668.1">
    <property type="nucleotide sequence ID" value="XM_004181620.1"/>
</dbReference>
<accession>I2H6Z7</accession>
<evidence type="ECO:0000313" key="3">
    <source>
        <dbReference type="EMBL" id="CCH62149.1"/>
    </source>
</evidence>
<dbReference type="Gene3D" id="3.40.50.720">
    <property type="entry name" value="NAD(P)-binding Rossmann-like Domain"/>
    <property type="match status" value="1"/>
</dbReference>
<evidence type="ECO:0000256" key="2">
    <source>
        <dbReference type="SAM" id="Phobius"/>
    </source>
</evidence>
<protein>
    <recommendedName>
        <fullName evidence="5">NAD(P)-binding protein</fullName>
    </recommendedName>
</protein>
<dbReference type="InterPro" id="IPR036291">
    <property type="entry name" value="NAD(P)-bd_dom_sf"/>
</dbReference>
<dbReference type="STRING" id="1071380.I2H6Z7"/>
<dbReference type="EMBL" id="HE806322">
    <property type="protein sequence ID" value="CCH62149.1"/>
    <property type="molecule type" value="Genomic_DNA"/>
</dbReference>
<dbReference type="FunCoup" id="I2H6Z7">
    <property type="interactions" value="611"/>
</dbReference>
<dbReference type="PRINTS" id="PR00081">
    <property type="entry name" value="GDHRDH"/>
</dbReference>
<sequence>MISIDILIPILSILLKFPILIILPFYKFSNENRITIIICLIYSIFINGFLIFNDWHKSKGSWLPVGELVSHKRQKYIIITGGSNGLGKQIIEDFLKTYSNIEIINLDIKPWDNSLKTDRVHHFTVDLSNIEELTAVIGNIKSKYLINGVNPIALINNAGTRTEYKTLFQSNIIDDEKIFTTNLKAPILLIQQLINTNLKEKTKDTGQCYIINIASSLGILSPSKVSTYAASKASLIAMSNSLSHELMQDTVLKDRIRCLLVIVGQLNTTMFNGFEPPRQFLAPVIDIKMLSTELIKCLEIGKRGELYLPFYSNFVYPLMFLPYSIQHFARWISQMDSCLPEEKAKAPK</sequence>
<keyword evidence="2" id="KW-1133">Transmembrane helix</keyword>
<dbReference type="OMA" id="WYANWSE"/>
<dbReference type="OrthoDB" id="5840532at2759"/>